<feature type="region of interest" description="Disordered" evidence="1">
    <location>
        <begin position="221"/>
        <end position="250"/>
    </location>
</feature>
<sequence length="270" mass="30846">MLGSLLGMIDPNRYAEGRELVQSLKDCLRLTCGRVPRRKGGWQYADSFMLDSVLFADNLRPLHDGDLMQDLLMPQKSTLYTFRIRLDFCTMLWSREHLYDQRTSWCLHIRIDSSPQFSSGSTGLKYYSGYVKGNRKHFATLGMLERNLVGYEKALEYEKDNQFYYSVPCLAYYAALAAGMDLGNVQQVPKTMNKKGYNALCKFFQGHTTTDPRDDAAMFEKRKRARPQHAKSKPKAKTKPNAIPARTGEIISRPEVLEVSDSDSISEKLV</sequence>
<proteinExistence type="predicted"/>
<evidence type="ECO:0000313" key="2">
    <source>
        <dbReference type="EMBL" id="CAI3996946.1"/>
    </source>
</evidence>
<dbReference type="AlphaFoldDB" id="A0A9P1CT51"/>
<gene>
    <name evidence="2" type="ORF">C1SCF055_LOCUS23376</name>
</gene>
<reference evidence="3 4" key="2">
    <citation type="submission" date="2024-05" db="EMBL/GenBank/DDBJ databases">
        <authorList>
            <person name="Chen Y."/>
            <person name="Shah S."/>
            <person name="Dougan E. K."/>
            <person name="Thang M."/>
            <person name="Chan C."/>
        </authorList>
    </citation>
    <scope>NUCLEOTIDE SEQUENCE [LARGE SCALE GENOMIC DNA]</scope>
</reference>
<dbReference type="EMBL" id="CAMXCT020002269">
    <property type="protein sequence ID" value="CAL1150321.1"/>
    <property type="molecule type" value="Genomic_DNA"/>
</dbReference>
<reference evidence="2" key="1">
    <citation type="submission" date="2022-10" db="EMBL/GenBank/DDBJ databases">
        <authorList>
            <person name="Chen Y."/>
            <person name="Dougan E. K."/>
            <person name="Chan C."/>
            <person name="Rhodes N."/>
            <person name="Thang M."/>
        </authorList>
    </citation>
    <scope>NUCLEOTIDE SEQUENCE</scope>
</reference>
<dbReference type="EMBL" id="CAMXCT030002269">
    <property type="protein sequence ID" value="CAL4784258.1"/>
    <property type="molecule type" value="Genomic_DNA"/>
</dbReference>
<protein>
    <submittedName>
        <fullName evidence="3">Uncharacterized protein RSN1</fullName>
    </submittedName>
</protein>
<dbReference type="Proteomes" id="UP001152797">
    <property type="component" value="Unassembled WGS sequence"/>
</dbReference>
<keyword evidence="4" id="KW-1185">Reference proteome</keyword>
<comment type="caution">
    <text evidence="2">The sequence shown here is derived from an EMBL/GenBank/DDBJ whole genome shotgun (WGS) entry which is preliminary data.</text>
</comment>
<evidence type="ECO:0000313" key="4">
    <source>
        <dbReference type="Proteomes" id="UP001152797"/>
    </source>
</evidence>
<dbReference type="EMBL" id="CAMXCT010002269">
    <property type="protein sequence ID" value="CAI3996946.1"/>
    <property type="molecule type" value="Genomic_DNA"/>
</dbReference>
<organism evidence="2">
    <name type="scientific">Cladocopium goreaui</name>
    <dbReference type="NCBI Taxonomy" id="2562237"/>
    <lineage>
        <taxon>Eukaryota</taxon>
        <taxon>Sar</taxon>
        <taxon>Alveolata</taxon>
        <taxon>Dinophyceae</taxon>
        <taxon>Suessiales</taxon>
        <taxon>Symbiodiniaceae</taxon>
        <taxon>Cladocopium</taxon>
    </lineage>
</organism>
<feature type="compositionally biased region" description="Basic residues" evidence="1">
    <location>
        <begin position="221"/>
        <end position="238"/>
    </location>
</feature>
<accession>A0A9P1CT51</accession>
<name>A0A9P1CT51_9DINO</name>
<evidence type="ECO:0000313" key="3">
    <source>
        <dbReference type="EMBL" id="CAL4784258.1"/>
    </source>
</evidence>
<evidence type="ECO:0000256" key="1">
    <source>
        <dbReference type="SAM" id="MobiDB-lite"/>
    </source>
</evidence>